<dbReference type="Proteomes" id="UP000295705">
    <property type="component" value="Unassembled WGS sequence"/>
</dbReference>
<dbReference type="RefSeq" id="WP_279536715.1">
    <property type="nucleotide sequence ID" value="NZ_BAABHR010000038.1"/>
</dbReference>
<dbReference type="EMBL" id="SNYO01000002">
    <property type="protein sequence ID" value="TDQ63277.1"/>
    <property type="molecule type" value="Genomic_DNA"/>
</dbReference>
<protein>
    <recommendedName>
        <fullName evidence="3">Alpha/beta hydrolase family protein</fullName>
    </recommendedName>
</protein>
<organism evidence="1 2">
    <name type="scientific">Actinomycetospora succinea</name>
    <dbReference type="NCBI Taxonomy" id="663603"/>
    <lineage>
        <taxon>Bacteria</taxon>
        <taxon>Bacillati</taxon>
        <taxon>Actinomycetota</taxon>
        <taxon>Actinomycetes</taxon>
        <taxon>Pseudonocardiales</taxon>
        <taxon>Pseudonocardiaceae</taxon>
        <taxon>Actinomycetospora</taxon>
    </lineage>
</organism>
<comment type="caution">
    <text evidence="1">The sequence shown here is derived from an EMBL/GenBank/DDBJ whole genome shotgun (WGS) entry which is preliminary data.</text>
</comment>
<evidence type="ECO:0000313" key="2">
    <source>
        <dbReference type="Proteomes" id="UP000295705"/>
    </source>
</evidence>
<evidence type="ECO:0008006" key="3">
    <source>
        <dbReference type="Google" id="ProtNLM"/>
    </source>
</evidence>
<dbReference type="AlphaFoldDB" id="A0A4R6VJ27"/>
<evidence type="ECO:0000313" key="1">
    <source>
        <dbReference type="EMBL" id="TDQ63277.1"/>
    </source>
</evidence>
<proteinExistence type="predicted"/>
<keyword evidence="2" id="KW-1185">Reference proteome</keyword>
<accession>A0A4R6VJ27</accession>
<sequence length="44" mass="4776">MVARNDEAIPLGAERAFAGRIGATTVEVASNHVPMVSHPETWWT</sequence>
<name>A0A4R6VJ27_9PSEU</name>
<gene>
    <name evidence="1" type="ORF">EV188_102934</name>
</gene>
<reference evidence="1 2" key="1">
    <citation type="submission" date="2019-03" db="EMBL/GenBank/DDBJ databases">
        <title>Genomic Encyclopedia of Type Strains, Phase IV (KMG-IV): sequencing the most valuable type-strain genomes for metagenomic binning, comparative biology and taxonomic classification.</title>
        <authorList>
            <person name="Goeker M."/>
        </authorList>
    </citation>
    <scope>NUCLEOTIDE SEQUENCE [LARGE SCALE GENOMIC DNA]</scope>
    <source>
        <strain evidence="1 2">DSM 45775</strain>
    </source>
</reference>